<evidence type="ECO:0000313" key="3">
    <source>
        <dbReference type="EMBL" id="RGD86733.1"/>
    </source>
</evidence>
<accession>A0A3E3AE54</accession>
<dbReference type="Proteomes" id="UP001211987">
    <property type="component" value="Unassembled WGS sequence"/>
</dbReference>
<gene>
    <name evidence="3" type="ORF">DXB93_04285</name>
    <name evidence="2" type="ORF">PM738_13890</name>
</gene>
<evidence type="ECO:0000259" key="1">
    <source>
        <dbReference type="Pfam" id="PF12652"/>
    </source>
</evidence>
<dbReference type="RefSeq" id="WP_003536321.1">
    <property type="nucleotide sequence ID" value="NZ_AP031443.1"/>
</dbReference>
<proteinExistence type="predicted"/>
<dbReference type="EMBL" id="QUSL01000004">
    <property type="protein sequence ID" value="RGD86733.1"/>
    <property type="molecule type" value="Genomic_DNA"/>
</dbReference>
<protein>
    <submittedName>
        <fullName evidence="3">Spore coat protein CotJB</fullName>
    </submittedName>
</protein>
<reference evidence="3 4" key="1">
    <citation type="submission" date="2018-08" db="EMBL/GenBank/DDBJ databases">
        <title>A genome reference for cultivated species of the human gut microbiota.</title>
        <authorList>
            <person name="Zou Y."/>
            <person name="Xue W."/>
            <person name="Luo G."/>
        </authorList>
    </citation>
    <scope>NUCLEOTIDE SEQUENCE [LARGE SCALE GENOMIC DNA]</scope>
    <source>
        <strain evidence="3 4">OM06-4</strain>
    </source>
</reference>
<feature type="domain" description="Protein CotJB" evidence="1">
    <location>
        <begin position="5"/>
        <end position="77"/>
    </location>
</feature>
<evidence type="ECO:0000313" key="2">
    <source>
        <dbReference type="EMBL" id="MDB7084896.1"/>
    </source>
</evidence>
<dbReference type="AlphaFoldDB" id="A0A3E3AE54"/>
<dbReference type="InterPro" id="IPR024207">
    <property type="entry name" value="CotJB_dom"/>
</dbReference>
<keyword evidence="3" id="KW-0167">Capsid protein</keyword>
<dbReference type="GeneID" id="64195064"/>
<reference evidence="2" key="2">
    <citation type="submission" date="2023-01" db="EMBL/GenBank/DDBJ databases">
        <title>Human gut microbiome strain richness.</title>
        <authorList>
            <person name="Chen-Liaw A."/>
        </authorList>
    </citation>
    <scope>NUCLEOTIDE SEQUENCE</scope>
    <source>
        <strain evidence="2">1001217st2_G6_1001217B_191108</strain>
    </source>
</reference>
<dbReference type="Proteomes" id="UP000261032">
    <property type="component" value="Unassembled WGS sequence"/>
</dbReference>
<dbReference type="Pfam" id="PF12652">
    <property type="entry name" value="CotJB"/>
    <property type="match status" value="1"/>
</dbReference>
<comment type="caution">
    <text evidence="3">The sequence shown here is derived from an EMBL/GenBank/DDBJ whole genome shotgun (WGS) entry which is preliminary data.</text>
</comment>
<evidence type="ECO:0000313" key="4">
    <source>
        <dbReference type="Proteomes" id="UP000261032"/>
    </source>
</evidence>
<sequence length="93" mass="10615">MKNDDLLMQIMMLDFAVQDSALFIDTHPCDKEAMNYFNEAATRLKAAKKEYQKQGHALVNREVGAYQNDYLSAPWPWVGDHKCGCTKNVCNTL</sequence>
<organism evidence="3 4">
    <name type="scientific">Thomasclavelia ramosa</name>
    <dbReference type="NCBI Taxonomy" id="1547"/>
    <lineage>
        <taxon>Bacteria</taxon>
        <taxon>Bacillati</taxon>
        <taxon>Bacillota</taxon>
        <taxon>Erysipelotrichia</taxon>
        <taxon>Erysipelotrichales</taxon>
        <taxon>Coprobacillaceae</taxon>
        <taxon>Thomasclavelia</taxon>
    </lineage>
</organism>
<dbReference type="EMBL" id="JAQLKE010000027">
    <property type="protein sequence ID" value="MDB7084896.1"/>
    <property type="molecule type" value="Genomic_DNA"/>
</dbReference>
<name>A0A3E3AE54_9FIRM</name>
<keyword evidence="3" id="KW-0946">Virion</keyword>